<dbReference type="PANTHER" id="PTHR30546:SF23">
    <property type="entry name" value="FLAVOPROTEIN-LIKE PROTEIN YCP4-RELATED"/>
    <property type="match status" value="1"/>
</dbReference>
<dbReference type="GO" id="GO:0003955">
    <property type="term" value="F:NAD(P)H dehydrogenase (quinone) activity"/>
    <property type="evidence" value="ECO:0007669"/>
    <property type="project" value="TreeGrafter"/>
</dbReference>
<dbReference type="PANTHER" id="PTHR30546">
    <property type="entry name" value="FLAVODOXIN-RELATED PROTEIN WRBA-RELATED"/>
    <property type="match status" value="1"/>
</dbReference>
<dbReference type="RefSeq" id="XP_033460313.1">
    <property type="nucleotide sequence ID" value="XM_033607001.1"/>
</dbReference>
<dbReference type="GO" id="GO:0016020">
    <property type="term" value="C:membrane"/>
    <property type="evidence" value="ECO:0007669"/>
    <property type="project" value="TreeGrafter"/>
</dbReference>
<feature type="domain" description="Flavodoxin-like" evidence="2">
    <location>
        <begin position="5"/>
        <end position="218"/>
    </location>
</feature>
<reference evidence="4" key="1">
    <citation type="submission" date="2020-01" db="EMBL/GenBank/DDBJ databases">
        <authorList>
            <consortium name="DOE Joint Genome Institute"/>
            <person name="Haridas S."/>
            <person name="Albert R."/>
            <person name="Binder M."/>
            <person name="Bloem J."/>
            <person name="Labutti K."/>
            <person name="Salamov A."/>
            <person name="Andreopoulos B."/>
            <person name="Baker S.E."/>
            <person name="Barry K."/>
            <person name="Bills G."/>
            <person name="Bluhm B.H."/>
            <person name="Cannon C."/>
            <person name="Castanera R."/>
            <person name="Culley D.E."/>
            <person name="Daum C."/>
            <person name="Ezra D."/>
            <person name="Gonzalez J.B."/>
            <person name="Henrissat B."/>
            <person name="Kuo A."/>
            <person name="Liang C."/>
            <person name="Lipzen A."/>
            <person name="Lutzoni F."/>
            <person name="Magnuson J."/>
            <person name="Mondo S."/>
            <person name="Nolan M."/>
            <person name="Ohm R."/>
            <person name="Pangilinan J."/>
            <person name="Park H.-J."/>
            <person name="Ramirez L."/>
            <person name="Alfaro M."/>
            <person name="Sun H."/>
            <person name="Tritt A."/>
            <person name="Yoshinaga Y."/>
            <person name="Zwiers L.-H."/>
            <person name="Turgeon B.G."/>
            <person name="Goodwin S.B."/>
            <person name="Spatafora J.W."/>
            <person name="Crous P.W."/>
            <person name="Grigoriev I.V."/>
        </authorList>
    </citation>
    <scope>NUCLEOTIDE SEQUENCE</scope>
    <source>
        <strain evidence="4">CBS 342.82</strain>
    </source>
</reference>
<dbReference type="InterPro" id="IPR008254">
    <property type="entry name" value="Flavodoxin/NO_synth"/>
</dbReference>
<organism evidence="4">
    <name type="scientific">Dissoconium aciculare CBS 342.82</name>
    <dbReference type="NCBI Taxonomy" id="1314786"/>
    <lineage>
        <taxon>Eukaryota</taxon>
        <taxon>Fungi</taxon>
        <taxon>Dikarya</taxon>
        <taxon>Ascomycota</taxon>
        <taxon>Pezizomycotina</taxon>
        <taxon>Dothideomycetes</taxon>
        <taxon>Dothideomycetidae</taxon>
        <taxon>Mycosphaerellales</taxon>
        <taxon>Dissoconiaceae</taxon>
        <taxon>Dissoconium</taxon>
    </lineage>
</organism>
<dbReference type="Gene3D" id="3.40.50.360">
    <property type="match status" value="1"/>
</dbReference>
<evidence type="ECO:0000259" key="2">
    <source>
        <dbReference type="PROSITE" id="PS50902"/>
    </source>
</evidence>
<proteinExistence type="inferred from homology"/>
<evidence type="ECO:0000256" key="1">
    <source>
        <dbReference type="ARBA" id="ARBA00006961"/>
    </source>
</evidence>
<dbReference type="GO" id="GO:0010181">
    <property type="term" value="F:FMN binding"/>
    <property type="evidence" value="ECO:0007669"/>
    <property type="project" value="InterPro"/>
</dbReference>
<accession>A0A6J3M8W2</accession>
<dbReference type="PROSITE" id="PS50902">
    <property type="entry name" value="FLAVODOXIN_LIKE"/>
    <property type="match status" value="1"/>
</dbReference>
<dbReference type="Proteomes" id="UP000504637">
    <property type="component" value="Unplaced"/>
</dbReference>
<keyword evidence="3" id="KW-1185">Reference proteome</keyword>
<gene>
    <name evidence="4" type="ORF">K489DRAFT_400635</name>
</gene>
<dbReference type="GeneID" id="54364801"/>
<name>A0A6J3M8W2_9PEZI</name>
<evidence type="ECO:0000313" key="3">
    <source>
        <dbReference type="Proteomes" id="UP000504637"/>
    </source>
</evidence>
<dbReference type="AlphaFoldDB" id="A0A6J3M8W2"/>
<dbReference type="Pfam" id="PF03358">
    <property type="entry name" value="FMN_red"/>
    <property type="match status" value="1"/>
</dbReference>
<dbReference type="OrthoDB" id="504689at2759"/>
<evidence type="ECO:0000313" key="4">
    <source>
        <dbReference type="RefSeq" id="XP_033460313.1"/>
    </source>
</evidence>
<dbReference type="InterPro" id="IPR029039">
    <property type="entry name" value="Flavoprotein-like_sf"/>
</dbReference>
<comment type="similarity">
    <text evidence="1">Belongs to the WrbA family.</text>
</comment>
<sequence length="256" mass="27469">MAPKIAIVYYSTWGHVAKLAQAEAEGIKAAGGTADLFRIQETLSAEVLAKMKAPSQEASGVPVLTDPSQLEVYDAFLFGIPTRLGNFPAQWRTFWDLTGKQWFAGSFWVCYASLLSFWESALADNEVAYQGKYAGLFVSTGGQGGGQESTALASMSTLAHHGMIYVPLGYKPVFKQLTDLSEVHGGSPWGAGSFADNNGSRPPSAFELEIAREQGKAFYELVSRVSFAQPNGPLEQAPIAANEEANTVQEHAAASH</sequence>
<protein>
    <submittedName>
        <fullName evidence="4">Benzoquinone reductase</fullName>
    </submittedName>
</protein>
<dbReference type="InterPro" id="IPR005025">
    <property type="entry name" value="FMN_Rdtase-like_dom"/>
</dbReference>
<dbReference type="SUPFAM" id="SSF52218">
    <property type="entry name" value="Flavoproteins"/>
    <property type="match status" value="1"/>
</dbReference>
<reference evidence="4" key="3">
    <citation type="submission" date="2025-08" db="UniProtKB">
        <authorList>
            <consortium name="RefSeq"/>
        </authorList>
    </citation>
    <scope>IDENTIFICATION</scope>
    <source>
        <strain evidence="4">CBS 342.82</strain>
    </source>
</reference>
<reference evidence="4" key="2">
    <citation type="submission" date="2020-04" db="EMBL/GenBank/DDBJ databases">
        <authorList>
            <consortium name="NCBI Genome Project"/>
        </authorList>
    </citation>
    <scope>NUCLEOTIDE SEQUENCE</scope>
    <source>
        <strain evidence="4">CBS 342.82</strain>
    </source>
</reference>